<evidence type="ECO:0000256" key="3">
    <source>
        <dbReference type="ARBA" id="ARBA00023315"/>
    </source>
</evidence>
<evidence type="ECO:0000313" key="6">
    <source>
        <dbReference type="EMBL" id="TQM45867.1"/>
    </source>
</evidence>
<dbReference type="NCBIfam" id="NF002367">
    <property type="entry name" value="PRK01346.1-4"/>
    <property type="match status" value="1"/>
</dbReference>
<sequence length="408" mass="44243">MLHADAPPALPPSITLRRSTAADLPAIAEADGRAFGLDYTDEHLEEIRALFDPGRHLVAEDGGEIVGVTGSFSFDVTLPGGALLPAEGVSWVSVAVTHRRLGILRALLTEQHRGFVADGLPVSLLTASEGAIYGRFGYGIATEHREGEISRRRAAFRPDVPDPGGVRQAGADEMRRTAPEIHRRWAAQTPGALSRSDTWWDLHLADRRWHRDGASALFHLVHADGYVSYRIDHATQTCRISDMATASDEAYIALWRTVLALDLVETVFARSLTAFEPLQYLLADPRQLRTPKQYDGMWARVLDVPAALSARRYSTEVDVVLDVRDPFLDRGGRFRLRGGPDGAECAAAEAGAPVVGIEMAALGSLLFGGAHAGSLARAGLIHADDPAVLRRVSTAFQGERTPRHGTDF</sequence>
<feature type="binding site" evidence="4">
    <location>
        <begin position="100"/>
        <end position="105"/>
    </location>
    <ligand>
        <name>acetyl-CoA</name>
        <dbReference type="ChEBI" id="CHEBI:57288"/>
    </ligand>
</feature>
<comment type="caution">
    <text evidence="6">The sequence shown here is derived from an EMBL/GenBank/DDBJ whole genome shotgun (WGS) entry which is preliminary data.</text>
</comment>
<dbReference type="EMBL" id="VFPH01000001">
    <property type="protein sequence ID" value="TQM45867.1"/>
    <property type="molecule type" value="Genomic_DNA"/>
</dbReference>
<dbReference type="InterPro" id="IPR000182">
    <property type="entry name" value="GNAT_dom"/>
</dbReference>
<dbReference type="Pfam" id="PF17668">
    <property type="entry name" value="Acetyltransf_17"/>
    <property type="match status" value="1"/>
</dbReference>
<dbReference type="GO" id="GO:0034069">
    <property type="term" value="F:aminoglycoside N-acetyltransferase activity"/>
    <property type="evidence" value="ECO:0007669"/>
    <property type="project" value="TreeGrafter"/>
</dbReference>
<dbReference type="PANTHER" id="PTHR37817:SF1">
    <property type="entry name" value="N-ACETYLTRANSFERASE EIS"/>
    <property type="match status" value="1"/>
</dbReference>
<comment type="similarity">
    <text evidence="1 4">Belongs to the acetyltransferase Eis family.</text>
</comment>
<dbReference type="SUPFAM" id="SSF55718">
    <property type="entry name" value="SCP-like"/>
    <property type="match status" value="1"/>
</dbReference>
<dbReference type="AlphaFoldDB" id="A0A543GIF0"/>
<dbReference type="SUPFAM" id="SSF55729">
    <property type="entry name" value="Acyl-CoA N-acyltransferases (Nat)"/>
    <property type="match status" value="1"/>
</dbReference>
<dbReference type="RefSeq" id="WP_170225634.1">
    <property type="nucleotide sequence ID" value="NZ_VFPH01000001.1"/>
</dbReference>
<dbReference type="InterPro" id="IPR041380">
    <property type="entry name" value="Acetyltransf_17"/>
</dbReference>
<evidence type="ECO:0000256" key="4">
    <source>
        <dbReference type="HAMAP-Rule" id="MF_01812"/>
    </source>
</evidence>
<feature type="active site" description="Proton donor" evidence="4">
    <location>
        <position position="133"/>
    </location>
</feature>
<comment type="subunit">
    <text evidence="4">Homohexamer; trimer of dimers.</text>
</comment>
<gene>
    <name evidence="6" type="ORF">FB388_3267</name>
</gene>
<keyword evidence="2 4" id="KW-0808">Transferase</keyword>
<accession>A0A543GIF0</accession>
<organism evidence="6 7">
    <name type="scientific">Pseudonocardia cypriaca</name>
    <dbReference type="NCBI Taxonomy" id="882449"/>
    <lineage>
        <taxon>Bacteria</taxon>
        <taxon>Bacillati</taxon>
        <taxon>Actinomycetota</taxon>
        <taxon>Actinomycetes</taxon>
        <taxon>Pseudonocardiales</taxon>
        <taxon>Pseudonocardiaceae</taxon>
        <taxon>Pseudonocardia</taxon>
    </lineage>
</organism>
<dbReference type="PROSITE" id="PS51186">
    <property type="entry name" value="GNAT"/>
    <property type="match status" value="1"/>
</dbReference>
<dbReference type="InterPro" id="IPR051554">
    <property type="entry name" value="Acetyltransferase_Eis"/>
</dbReference>
<name>A0A543GIF0_9PSEU</name>
<feature type="active site" description="Proton acceptor; via carboxylate" evidence="4">
    <location>
        <position position="408"/>
    </location>
</feature>
<evidence type="ECO:0000256" key="1">
    <source>
        <dbReference type="ARBA" id="ARBA00009213"/>
    </source>
</evidence>
<dbReference type="Proteomes" id="UP000319818">
    <property type="component" value="Unassembled WGS sequence"/>
</dbReference>
<dbReference type="HAMAP" id="MF_01812">
    <property type="entry name" value="Eis"/>
    <property type="match status" value="1"/>
</dbReference>
<dbReference type="Pfam" id="PF13527">
    <property type="entry name" value="Acetyltransf_9"/>
    <property type="match status" value="1"/>
</dbReference>
<proteinExistence type="inferred from homology"/>
<dbReference type="Pfam" id="PF13530">
    <property type="entry name" value="SCP2_2"/>
    <property type="match status" value="1"/>
</dbReference>
<feature type="domain" description="N-acetyltransferase" evidence="5">
    <location>
        <begin position="14"/>
        <end position="163"/>
    </location>
</feature>
<reference evidence="6 7" key="1">
    <citation type="submission" date="2019-06" db="EMBL/GenBank/DDBJ databases">
        <title>Sequencing the genomes of 1000 actinobacteria strains.</title>
        <authorList>
            <person name="Klenk H.-P."/>
        </authorList>
    </citation>
    <scope>NUCLEOTIDE SEQUENCE [LARGE SCALE GENOMIC DNA]</scope>
    <source>
        <strain evidence="6 7">DSM 45511</strain>
    </source>
</reference>
<evidence type="ECO:0000259" key="5">
    <source>
        <dbReference type="PROSITE" id="PS51186"/>
    </source>
</evidence>
<dbReference type="Gene3D" id="3.40.630.30">
    <property type="match status" value="2"/>
</dbReference>
<dbReference type="InterPro" id="IPR025559">
    <property type="entry name" value="Eis_dom"/>
</dbReference>
<keyword evidence="7" id="KW-1185">Reference proteome</keyword>
<feature type="binding site" evidence="4">
    <location>
        <begin position="128"/>
        <end position="129"/>
    </location>
    <ligand>
        <name>acetyl-CoA</name>
        <dbReference type="ChEBI" id="CHEBI:57288"/>
    </ligand>
</feature>
<dbReference type="Gene3D" id="3.30.1050.10">
    <property type="entry name" value="SCP2 sterol-binding domain"/>
    <property type="match status" value="1"/>
</dbReference>
<feature type="binding site" evidence="4">
    <location>
        <begin position="92"/>
        <end position="94"/>
    </location>
    <ligand>
        <name>acetyl-CoA</name>
        <dbReference type="ChEBI" id="CHEBI:57288"/>
    </ligand>
</feature>
<dbReference type="GO" id="GO:0030649">
    <property type="term" value="P:aminoglycoside antibiotic catabolic process"/>
    <property type="evidence" value="ECO:0007669"/>
    <property type="project" value="TreeGrafter"/>
</dbReference>
<dbReference type="InterPro" id="IPR022902">
    <property type="entry name" value="NAcTrfase_Eis"/>
</dbReference>
<keyword evidence="3 4" id="KW-0012">Acyltransferase</keyword>
<evidence type="ECO:0000256" key="2">
    <source>
        <dbReference type="ARBA" id="ARBA00022679"/>
    </source>
</evidence>
<dbReference type="InterPro" id="IPR016181">
    <property type="entry name" value="Acyl_CoA_acyltransferase"/>
</dbReference>
<dbReference type="InterPro" id="IPR036527">
    <property type="entry name" value="SCP2_sterol-bd_dom_sf"/>
</dbReference>
<protein>
    <submittedName>
        <fullName evidence="6">Putative acetyltransferase</fullName>
    </submittedName>
</protein>
<evidence type="ECO:0000313" key="7">
    <source>
        <dbReference type="Proteomes" id="UP000319818"/>
    </source>
</evidence>
<dbReference type="PANTHER" id="PTHR37817">
    <property type="entry name" value="N-ACETYLTRANSFERASE EIS"/>
    <property type="match status" value="1"/>
</dbReference>